<keyword evidence="4 8" id="KW-0503">Monooxygenase</keyword>
<accession>A0A0M2HKD1</accession>
<comment type="similarity">
    <text evidence="5">Belongs to the NtaA/SnaA/DszA monooxygenase family.</text>
</comment>
<evidence type="ECO:0000256" key="4">
    <source>
        <dbReference type="ARBA" id="ARBA00023033"/>
    </source>
</evidence>
<feature type="domain" description="Luciferase-like" evidence="7">
    <location>
        <begin position="35"/>
        <end position="371"/>
    </location>
</feature>
<evidence type="ECO:0000313" key="9">
    <source>
        <dbReference type="Proteomes" id="UP000033956"/>
    </source>
</evidence>
<gene>
    <name evidence="8" type="primary">ntaA_2</name>
    <name evidence="8" type="ORF">RS81_00251</name>
</gene>
<dbReference type="Pfam" id="PF00296">
    <property type="entry name" value="Bac_luciferase"/>
    <property type="match status" value="1"/>
</dbReference>
<dbReference type="EC" id="1.14.14.10" evidence="8"/>
<evidence type="ECO:0000256" key="5">
    <source>
        <dbReference type="ARBA" id="ARBA00033748"/>
    </source>
</evidence>
<evidence type="ECO:0000313" key="8">
    <source>
        <dbReference type="EMBL" id="KJL45322.1"/>
    </source>
</evidence>
<dbReference type="NCBIfam" id="TIGR03860">
    <property type="entry name" value="FMN_nitrolo"/>
    <property type="match status" value="1"/>
</dbReference>
<evidence type="ECO:0000256" key="2">
    <source>
        <dbReference type="ARBA" id="ARBA00022643"/>
    </source>
</evidence>
<dbReference type="AlphaFoldDB" id="A0A0M2HKD1"/>
<dbReference type="OrthoDB" id="3265338at2"/>
<dbReference type="PANTHER" id="PTHR30011">
    <property type="entry name" value="ALKANESULFONATE MONOOXYGENASE-RELATED"/>
    <property type="match status" value="1"/>
</dbReference>
<dbReference type="GO" id="GO:0018529">
    <property type="term" value="F:nitrilotriacetate monooxygenase activity"/>
    <property type="evidence" value="ECO:0007669"/>
    <property type="project" value="UniProtKB-EC"/>
</dbReference>
<dbReference type="PATRIC" id="fig|92835.4.peg.263"/>
<keyword evidence="3 8" id="KW-0560">Oxidoreductase</keyword>
<dbReference type="Proteomes" id="UP000033956">
    <property type="component" value="Unassembled WGS sequence"/>
</dbReference>
<reference evidence="8 9" key="1">
    <citation type="submission" date="2015-02" db="EMBL/GenBank/DDBJ databases">
        <title>Draft genome sequences of ten Microbacterium spp. with emphasis on heavy metal contaminated environments.</title>
        <authorList>
            <person name="Corretto E."/>
        </authorList>
    </citation>
    <scope>NUCLEOTIDE SEQUENCE [LARGE SCALE GENOMIC DNA]</scope>
    <source>
        <strain evidence="8 9">DSM 12510</strain>
    </source>
</reference>
<dbReference type="InterPro" id="IPR051260">
    <property type="entry name" value="Diverse_substr_monoxygenases"/>
</dbReference>
<dbReference type="PANTHER" id="PTHR30011:SF16">
    <property type="entry name" value="C2H2 FINGER DOMAIN TRANSCRIPTION FACTOR (EUROFUNG)-RELATED"/>
    <property type="match status" value="1"/>
</dbReference>
<dbReference type="RefSeq" id="WP_045274265.1">
    <property type="nucleotide sequence ID" value="NZ_BAAAUP010000007.1"/>
</dbReference>
<evidence type="ECO:0000259" key="7">
    <source>
        <dbReference type="Pfam" id="PF00296"/>
    </source>
</evidence>
<dbReference type="InterPro" id="IPR016215">
    <property type="entry name" value="NTA_MOA"/>
</dbReference>
<comment type="caution">
    <text evidence="8">The sequence shown here is derived from an EMBL/GenBank/DDBJ whole genome shotgun (WGS) entry which is preliminary data.</text>
</comment>
<evidence type="ECO:0000256" key="6">
    <source>
        <dbReference type="PIRSR" id="PIRSR000337-1"/>
    </source>
</evidence>
<feature type="binding site" evidence="6">
    <location>
        <position position="59"/>
    </location>
    <ligand>
        <name>FMN</name>
        <dbReference type="ChEBI" id="CHEBI:58210"/>
    </ligand>
</feature>
<proteinExistence type="inferred from homology"/>
<organism evidence="8 9">
    <name type="scientific">Microbacterium terrae</name>
    <dbReference type="NCBI Taxonomy" id="69369"/>
    <lineage>
        <taxon>Bacteria</taxon>
        <taxon>Bacillati</taxon>
        <taxon>Actinomycetota</taxon>
        <taxon>Actinomycetes</taxon>
        <taxon>Micrococcales</taxon>
        <taxon>Microbacteriaceae</taxon>
        <taxon>Microbacterium</taxon>
    </lineage>
</organism>
<feature type="binding site" evidence="6">
    <location>
        <position position="203"/>
    </location>
    <ligand>
        <name>FMN</name>
        <dbReference type="ChEBI" id="CHEBI:58210"/>
    </ligand>
</feature>
<dbReference type="InterPro" id="IPR011251">
    <property type="entry name" value="Luciferase-like_dom"/>
</dbReference>
<keyword evidence="9" id="KW-1185">Reference proteome</keyword>
<dbReference type="EMBL" id="JYIZ01000024">
    <property type="protein sequence ID" value="KJL45322.1"/>
    <property type="molecule type" value="Genomic_DNA"/>
</dbReference>
<protein>
    <submittedName>
        <fullName evidence="8">Nitrilotriacetate monooxygenase component A</fullName>
        <ecNumber evidence="8">1.14.14.10</ecNumber>
    </submittedName>
</protein>
<dbReference type="InterPro" id="IPR036661">
    <property type="entry name" value="Luciferase-like_sf"/>
</dbReference>
<keyword evidence="2 6" id="KW-0288">FMN</keyword>
<name>A0A0M2HKD1_9MICO</name>
<dbReference type="Gene3D" id="3.20.20.30">
    <property type="entry name" value="Luciferase-like domain"/>
    <property type="match status" value="1"/>
</dbReference>
<evidence type="ECO:0000256" key="3">
    <source>
        <dbReference type="ARBA" id="ARBA00023002"/>
    </source>
</evidence>
<dbReference type="STRING" id="92835.RS81_00251"/>
<dbReference type="SUPFAM" id="SSF51679">
    <property type="entry name" value="Bacterial luciferase-like"/>
    <property type="match status" value="1"/>
</dbReference>
<dbReference type="PIRSF" id="PIRSF000337">
    <property type="entry name" value="NTA_MOA"/>
    <property type="match status" value="1"/>
</dbReference>
<sequence length="425" mass="46238">MPERTDQLTLNVNLQSFGQRPAAWQFGPTTPDTLISPQHWIESARAAERGLLDAVFFADQPALHNPDPRPGNPLEPITLAALITAATEHVGVIASASTTYNDPVELAERLLGTDVVSGGRLGWNIVTTYNQAVAGNFGLDAGPDRVTRYRRAADFVDAVTAVWDGAASGGDYRHSGEFYDIAGTTALGPSTQGHPVLFQAGGSSQGRDLAAQHADGVFTVELTLPRAIENYADLRRRAAASGRRDVPKITPGLSLVIGSTVSEARRRFDDFEVRVPDGYALRSLSNVLAHDATTLDVDSPIPPEVLDKPWDPDSHPASAGYRLTFLDWIQERRHQTIREILRDFGGYGSRIIVGTPEQIADDIELWFRSGAADGFNLMIDQFPHGLTVFADEVVPLLQAKGIHKREYDARTLRGAIGLPERIAVH</sequence>
<feature type="binding site" evidence="6">
    <location>
        <position position="149"/>
    </location>
    <ligand>
        <name>FMN</name>
        <dbReference type="ChEBI" id="CHEBI:58210"/>
    </ligand>
</feature>
<keyword evidence="1 6" id="KW-0285">Flavoprotein</keyword>
<evidence type="ECO:0000256" key="1">
    <source>
        <dbReference type="ARBA" id="ARBA00022630"/>
    </source>
</evidence>